<keyword evidence="4" id="KW-0862">Zinc</keyword>
<keyword evidence="9" id="KW-1185">Reference proteome</keyword>
<sequence>MPNFRAAPADERVACDYCPKSFCSLSTLRHHLKQFHRHAVANKLTCGQCKKAFAAKALLDDHIRKHSDLRSFVCEVCGKSFFTFYDLKKHRVRVHVNTEKIHTCHICGLGFSMKATLDNHVQRHDQAERRFFCDLCGYGAYKKTDLAMHLASTHLKSKQHSCPHCDKRFGWKSTLQKHVKNLHKEAQQSKQCPLCSKVLKHWCFAEHLQSHTQNFECDICKANFGRKLLLRRHKLKVHNVLMHKCEFCERRFARRTELNVHRYKDHIS</sequence>
<evidence type="ECO:0000313" key="9">
    <source>
        <dbReference type="Proteomes" id="UP000494165"/>
    </source>
</evidence>
<name>A0A8S1CW57_9INSE</name>
<evidence type="ECO:0000256" key="2">
    <source>
        <dbReference type="ARBA" id="ARBA00022737"/>
    </source>
</evidence>
<feature type="domain" description="C2H2-type" evidence="6">
    <location>
        <begin position="102"/>
        <end position="129"/>
    </location>
</feature>
<feature type="domain" description="C2H2-type" evidence="6">
    <location>
        <begin position="215"/>
        <end position="238"/>
    </location>
</feature>
<accession>A0A8S1CW57</accession>
<dbReference type="InterPro" id="IPR036236">
    <property type="entry name" value="Znf_C2H2_sf"/>
</dbReference>
<dbReference type="SMART" id="SM00355">
    <property type="entry name" value="ZnF_C2H2"/>
    <property type="match status" value="9"/>
</dbReference>
<evidence type="ECO:0000256" key="1">
    <source>
        <dbReference type="ARBA" id="ARBA00022723"/>
    </source>
</evidence>
<comment type="caution">
    <text evidence="7">The sequence shown here is derived from an EMBL/GenBank/DDBJ whole genome shotgun (WGS) entry which is preliminary data.</text>
</comment>
<dbReference type="OrthoDB" id="3437960at2759"/>
<protein>
    <recommendedName>
        <fullName evidence="6">C2H2-type domain-containing protein</fullName>
    </recommendedName>
</protein>
<keyword evidence="1" id="KW-0479">Metal-binding</keyword>
<keyword evidence="3 5" id="KW-0863">Zinc-finger</keyword>
<organism evidence="7 9">
    <name type="scientific">Cloeon dipterum</name>
    <dbReference type="NCBI Taxonomy" id="197152"/>
    <lineage>
        <taxon>Eukaryota</taxon>
        <taxon>Metazoa</taxon>
        <taxon>Ecdysozoa</taxon>
        <taxon>Arthropoda</taxon>
        <taxon>Hexapoda</taxon>
        <taxon>Insecta</taxon>
        <taxon>Pterygota</taxon>
        <taxon>Palaeoptera</taxon>
        <taxon>Ephemeroptera</taxon>
        <taxon>Pisciforma</taxon>
        <taxon>Baetidae</taxon>
        <taxon>Cloeon</taxon>
    </lineage>
</organism>
<keyword evidence="2" id="KW-0677">Repeat</keyword>
<dbReference type="SUPFAM" id="SSF57667">
    <property type="entry name" value="beta-beta-alpha zinc fingers"/>
    <property type="match status" value="4"/>
</dbReference>
<evidence type="ECO:0000256" key="3">
    <source>
        <dbReference type="ARBA" id="ARBA00022771"/>
    </source>
</evidence>
<dbReference type="PANTHER" id="PTHR24379:SF121">
    <property type="entry name" value="C2H2-TYPE DOMAIN-CONTAINING PROTEIN"/>
    <property type="match status" value="1"/>
</dbReference>
<dbReference type="PROSITE" id="PS50157">
    <property type="entry name" value="ZINC_FINGER_C2H2_2"/>
    <property type="match status" value="8"/>
</dbReference>
<dbReference type="InterPro" id="IPR013087">
    <property type="entry name" value="Znf_C2H2_type"/>
</dbReference>
<dbReference type="Pfam" id="PF05605">
    <property type="entry name" value="zf-Di19"/>
    <property type="match status" value="1"/>
</dbReference>
<dbReference type="PANTHER" id="PTHR24379">
    <property type="entry name" value="KRAB AND ZINC FINGER DOMAIN-CONTAINING"/>
    <property type="match status" value="1"/>
</dbReference>
<evidence type="ECO:0000256" key="4">
    <source>
        <dbReference type="ARBA" id="ARBA00022833"/>
    </source>
</evidence>
<dbReference type="PROSITE" id="PS00028">
    <property type="entry name" value="ZINC_FINGER_C2H2_1"/>
    <property type="match status" value="7"/>
</dbReference>
<dbReference type="InterPro" id="IPR008598">
    <property type="entry name" value="Di19_Zn-bd"/>
</dbReference>
<feature type="domain" description="C2H2-type" evidence="6">
    <location>
        <begin position="13"/>
        <end position="36"/>
    </location>
</feature>
<dbReference type="Pfam" id="PF00096">
    <property type="entry name" value="zf-C2H2"/>
    <property type="match status" value="4"/>
</dbReference>
<dbReference type="AlphaFoldDB" id="A0A8S1CW57"/>
<dbReference type="Gene3D" id="3.30.160.60">
    <property type="entry name" value="Classic Zinc Finger"/>
    <property type="match status" value="5"/>
</dbReference>
<evidence type="ECO:0000256" key="5">
    <source>
        <dbReference type="PROSITE-ProRule" id="PRU00042"/>
    </source>
</evidence>
<feature type="domain" description="C2H2-type" evidence="6">
    <location>
        <begin position="72"/>
        <end position="100"/>
    </location>
</feature>
<reference evidence="7 9" key="1">
    <citation type="submission" date="2020-04" db="EMBL/GenBank/DDBJ databases">
        <authorList>
            <person name="Alioto T."/>
            <person name="Alioto T."/>
            <person name="Gomez Garrido J."/>
        </authorList>
    </citation>
    <scope>NUCLEOTIDE SEQUENCE [LARGE SCALE GENOMIC DNA]</scope>
</reference>
<evidence type="ECO:0000313" key="7">
    <source>
        <dbReference type="EMBL" id="CAB3375640.1"/>
    </source>
</evidence>
<dbReference type="EMBL" id="CADEPI010000586">
    <property type="protein sequence ID" value="CAB3387536.1"/>
    <property type="molecule type" value="Genomic_DNA"/>
</dbReference>
<gene>
    <name evidence="8" type="ORF">CLODIP_2_CD12513</name>
    <name evidence="7" type="ORF">CLODIP_2_CD12787</name>
</gene>
<dbReference type="Proteomes" id="UP000494165">
    <property type="component" value="Unassembled WGS sequence"/>
</dbReference>
<feature type="domain" description="C2H2-type" evidence="6">
    <location>
        <begin position="131"/>
        <end position="159"/>
    </location>
</feature>
<dbReference type="GO" id="GO:0008270">
    <property type="term" value="F:zinc ion binding"/>
    <property type="evidence" value="ECO:0007669"/>
    <property type="project" value="UniProtKB-KW"/>
</dbReference>
<evidence type="ECO:0000313" key="8">
    <source>
        <dbReference type="EMBL" id="CAB3387536.1"/>
    </source>
</evidence>
<evidence type="ECO:0000259" key="6">
    <source>
        <dbReference type="PROSITE" id="PS50157"/>
    </source>
</evidence>
<feature type="domain" description="C2H2-type" evidence="6">
    <location>
        <begin position="160"/>
        <end position="188"/>
    </location>
</feature>
<proteinExistence type="predicted"/>
<dbReference type="EMBL" id="CADEPI010000115">
    <property type="protein sequence ID" value="CAB3375640.1"/>
    <property type="molecule type" value="Genomic_DNA"/>
</dbReference>
<feature type="domain" description="C2H2-type" evidence="6">
    <location>
        <begin position="44"/>
        <end position="71"/>
    </location>
</feature>
<feature type="domain" description="C2H2-type" evidence="6">
    <location>
        <begin position="243"/>
        <end position="268"/>
    </location>
</feature>